<gene>
    <name evidence="2" type="ORF">GRJ2_003203900</name>
</gene>
<dbReference type="Pfam" id="PF00078">
    <property type="entry name" value="RVT_1"/>
    <property type="match status" value="1"/>
</dbReference>
<dbReference type="PANTHER" id="PTHR33332">
    <property type="entry name" value="REVERSE TRANSCRIPTASE DOMAIN-CONTAINING PROTEIN"/>
    <property type="match status" value="1"/>
</dbReference>
<dbReference type="EMBL" id="BAAFJT010000221">
    <property type="protein sequence ID" value="GAB0207383.1"/>
    <property type="molecule type" value="Genomic_DNA"/>
</dbReference>
<protein>
    <submittedName>
        <fullName evidence="2">Mitochondrial enolase superfamily member 1</fullName>
    </submittedName>
</protein>
<comment type="caution">
    <text evidence="2">The sequence shown here is derived from an EMBL/GenBank/DDBJ whole genome shotgun (WGS) entry which is preliminary data.</text>
</comment>
<accession>A0ABC9YBD0</accession>
<sequence>MPASSKTGPPLAKAKPISASGITYLRRRKTLRERAFAAGERSEKIILLDKLSIYGMSMFMVCWVKNWLNSRAQSDVVNGATSGWQPVTSGVPQGSILGTVLFNIFINDLDAGVESAFSKFADDTKLGGAVDSPEGQEGSA</sequence>
<name>A0ABC9YBD0_GRUJA</name>
<keyword evidence="3" id="KW-1185">Reference proteome</keyword>
<feature type="domain" description="Reverse transcriptase" evidence="1">
    <location>
        <begin position="57"/>
        <end position="125"/>
    </location>
</feature>
<reference evidence="2 3" key="1">
    <citation type="submission" date="2024-06" db="EMBL/GenBank/DDBJ databases">
        <title>The draft genome of Grus japonensis, version 3.</title>
        <authorList>
            <person name="Nabeshima K."/>
            <person name="Suzuki S."/>
            <person name="Onuma M."/>
        </authorList>
    </citation>
    <scope>NUCLEOTIDE SEQUENCE [LARGE SCALE GENOMIC DNA]</scope>
    <source>
        <strain evidence="2 3">451A</strain>
    </source>
</reference>
<evidence type="ECO:0000259" key="1">
    <source>
        <dbReference type="Pfam" id="PF00078"/>
    </source>
</evidence>
<dbReference type="Proteomes" id="UP001623348">
    <property type="component" value="Unassembled WGS sequence"/>
</dbReference>
<dbReference type="InterPro" id="IPR000477">
    <property type="entry name" value="RT_dom"/>
</dbReference>
<proteinExistence type="predicted"/>
<evidence type="ECO:0000313" key="3">
    <source>
        <dbReference type="Proteomes" id="UP001623348"/>
    </source>
</evidence>
<evidence type="ECO:0000313" key="2">
    <source>
        <dbReference type="EMBL" id="GAB0207383.1"/>
    </source>
</evidence>
<organism evidence="2 3">
    <name type="scientific">Grus japonensis</name>
    <name type="common">Japanese crane</name>
    <name type="synonym">Red-crowned crane</name>
    <dbReference type="NCBI Taxonomy" id="30415"/>
    <lineage>
        <taxon>Eukaryota</taxon>
        <taxon>Metazoa</taxon>
        <taxon>Chordata</taxon>
        <taxon>Craniata</taxon>
        <taxon>Vertebrata</taxon>
        <taxon>Euteleostomi</taxon>
        <taxon>Archelosauria</taxon>
        <taxon>Archosauria</taxon>
        <taxon>Dinosauria</taxon>
        <taxon>Saurischia</taxon>
        <taxon>Theropoda</taxon>
        <taxon>Coelurosauria</taxon>
        <taxon>Aves</taxon>
        <taxon>Neognathae</taxon>
        <taxon>Neoaves</taxon>
        <taxon>Gruiformes</taxon>
        <taxon>Gruidae</taxon>
        <taxon>Grus</taxon>
    </lineage>
</organism>
<dbReference type="AlphaFoldDB" id="A0ABC9YBD0"/>